<evidence type="ECO:0000256" key="8">
    <source>
        <dbReference type="ARBA" id="ARBA00022777"/>
    </source>
</evidence>
<keyword evidence="4" id="KW-0597">Phosphoprotein</keyword>
<evidence type="ECO:0000256" key="2">
    <source>
        <dbReference type="ARBA" id="ARBA00004141"/>
    </source>
</evidence>
<keyword evidence="10 13" id="KW-1133">Transmembrane helix</keyword>
<dbReference type="InterPro" id="IPR005467">
    <property type="entry name" value="His_kinase_dom"/>
</dbReference>
<evidence type="ECO:0000256" key="6">
    <source>
        <dbReference type="ARBA" id="ARBA00022692"/>
    </source>
</evidence>
<dbReference type="Proteomes" id="UP000218151">
    <property type="component" value="Unassembled WGS sequence"/>
</dbReference>
<dbReference type="PANTHER" id="PTHR41523">
    <property type="entry name" value="TWO-COMPONENT SYSTEM SENSOR PROTEIN"/>
    <property type="match status" value="1"/>
</dbReference>
<accession>A0A2A2SHR2</accession>
<dbReference type="InterPro" id="IPR003594">
    <property type="entry name" value="HATPase_dom"/>
</dbReference>
<dbReference type="EMBL" id="NSLI01000002">
    <property type="protein sequence ID" value="PAX08824.1"/>
    <property type="molecule type" value="Genomic_DNA"/>
</dbReference>
<dbReference type="Gene3D" id="1.20.120.620">
    <property type="entry name" value="Backbone structure of the membrane domain of e. Coli histidine kinase receptor kdpd"/>
    <property type="match status" value="1"/>
</dbReference>
<dbReference type="InterPro" id="IPR036890">
    <property type="entry name" value="HATPase_C_sf"/>
</dbReference>
<keyword evidence="8" id="KW-0418">Kinase</keyword>
<comment type="caution">
    <text evidence="15">The sequence shown here is derived from an EMBL/GenBank/DDBJ whole genome shotgun (WGS) entry which is preliminary data.</text>
</comment>
<dbReference type="RefSeq" id="WP_095997335.1">
    <property type="nucleotide sequence ID" value="NZ_NSLI01000002.1"/>
</dbReference>
<dbReference type="Pfam" id="PF07568">
    <property type="entry name" value="HisKA_2"/>
    <property type="match status" value="1"/>
</dbReference>
<dbReference type="GO" id="GO:0005524">
    <property type="term" value="F:ATP binding"/>
    <property type="evidence" value="ECO:0007669"/>
    <property type="project" value="UniProtKB-KW"/>
</dbReference>
<evidence type="ECO:0000256" key="13">
    <source>
        <dbReference type="SAM" id="Phobius"/>
    </source>
</evidence>
<evidence type="ECO:0000256" key="5">
    <source>
        <dbReference type="ARBA" id="ARBA00022679"/>
    </source>
</evidence>
<dbReference type="InterPro" id="IPR011495">
    <property type="entry name" value="Sig_transdc_His_kin_sub2_dim/P"/>
</dbReference>
<gene>
    <name evidence="15" type="ORF">CKY28_05555</name>
</gene>
<evidence type="ECO:0000256" key="10">
    <source>
        <dbReference type="ARBA" id="ARBA00022989"/>
    </source>
</evidence>
<keyword evidence="16" id="KW-1185">Reference proteome</keyword>
<keyword evidence="12 13" id="KW-0472">Membrane</keyword>
<dbReference type="InterPro" id="IPR038318">
    <property type="entry name" value="KdpD_sf"/>
</dbReference>
<proteinExistence type="predicted"/>
<keyword evidence="9" id="KW-0067">ATP-binding</keyword>
<name>A0A2A2SHR2_9SPHN</name>
<sequence length="343" mass="37270">MTKLIGSDAAFRRDPWLGHGLALAAFLVALGLRHQLASVLPPGYPYITFFPAVILTGFLAGLRPGLVCAALSGLASWYYFLPPANSFVLDGPAAIALAFYVFVAGVDLALIHVMQRSTDRLAAEREALAREREVTAGLYEQQRTMFQELQHRVANNMAFVASLLHLQRRKVVADPTTAAEALDEAGRRIEVMSRIHRRLYDPAAVEMPLGEYFQEVARDLLDATGAHSIVVLVDMPAIKLDVARLMVLSLLATEVVTNSLKHAFEDRGEGTITLRLERLDSDRLSFTIRDDGRGFTVDRASVPARSAGLGTRICQGLAAQLAGELTVTSEPGRGTTTSLAFIG</sequence>
<dbReference type="AlphaFoldDB" id="A0A2A2SHR2"/>
<dbReference type="PROSITE" id="PS50109">
    <property type="entry name" value="HIS_KIN"/>
    <property type="match status" value="1"/>
</dbReference>
<evidence type="ECO:0000256" key="4">
    <source>
        <dbReference type="ARBA" id="ARBA00022553"/>
    </source>
</evidence>
<reference evidence="16" key="1">
    <citation type="submission" date="2017-09" db="EMBL/GenBank/DDBJ databases">
        <authorList>
            <person name="Feng G."/>
            <person name="Zhu H."/>
        </authorList>
    </citation>
    <scope>NUCLEOTIDE SEQUENCE [LARGE SCALE GENOMIC DNA]</scope>
    <source>
        <strain evidence="16">1PNM-20</strain>
    </source>
</reference>
<comment type="subcellular location">
    <subcellularLocation>
        <location evidence="2">Membrane</location>
        <topology evidence="2">Multi-pass membrane protein</topology>
    </subcellularLocation>
</comment>
<dbReference type="Gene3D" id="3.30.565.10">
    <property type="entry name" value="Histidine kinase-like ATPase, C-terminal domain"/>
    <property type="match status" value="1"/>
</dbReference>
<evidence type="ECO:0000256" key="1">
    <source>
        <dbReference type="ARBA" id="ARBA00000085"/>
    </source>
</evidence>
<protein>
    <recommendedName>
        <fullName evidence="3">histidine kinase</fullName>
        <ecNumber evidence="3">2.7.13.3</ecNumber>
    </recommendedName>
</protein>
<evidence type="ECO:0000313" key="15">
    <source>
        <dbReference type="EMBL" id="PAX08824.1"/>
    </source>
</evidence>
<evidence type="ECO:0000256" key="9">
    <source>
        <dbReference type="ARBA" id="ARBA00022840"/>
    </source>
</evidence>
<keyword evidence="6 13" id="KW-0812">Transmembrane</keyword>
<comment type="catalytic activity">
    <reaction evidence="1">
        <text>ATP + protein L-histidine = ADP + protein N-phospho-L-histidine.</text>
        <dbReference type="EC" id="2.7.13.3"/>
    </reaction>
</comment>
<evidence type="ECO:0000313" key="16">
    <source>
        <dbReference type="Proteomes" id="UP000218151"/>
    </source>
</evidence>
<keyword evidence="7" id="KW-0547">Nucleotide-binding</keyword>
<feature type="transmembrane region" description="Helical" evidence="13">
    <location>
        <begin position="46"/>
        <end position="79"/>
    </location>
</feature>
<dbReference type="OrthoDB" id="7991996at2"/>
<keyword evidence="5" id="KW-0808">Transferase</keyword>
<dbReference type="EC" id="2.7.13.3" evidence="3"/>
<evidence type="ECO:0000256" key="12">
    <source>
        <dbReference type="ARBA" id="ARBA00023136"/>
    </source>
</evidence>
<evidence type="ECO:0000256" key="11">
    <source>
        <dbReference type="ARBA" id="ARBA00023012"/>
    </source>
</evidence>
<dbReference type="GO" id="GO:0000160">
    <property type="term" value="P:phosphorelay signal transduction system"/>
    <property type="evidence" value="ECO:0007669"/>
    <property type="project" value="UniProtKB-KW"/>
</dbReference>
<dbReference type="Pfam" id="PF02518">
    <property type="entry name" value="HATPase_c"/>
    <property type="match status" value="1"/>
</dbReference>
<dbReference type="Pfam" id="PF13493">
    <property type="entry name" value="DUF4118"/>
    <property type="match status" value="1"/>
</dbReference>
<dbReference type="PANTHER" id="PTHR41523:SF8">
    <property type="entry name" value="ETHYLENE RESPONSE SENSOR PROTEIN"/>
    <property type="match status" value="1"/>
</dbReference>
<organism evidence="15 16">
    <name type="scientific">Sphingomonas lenta</name>
    <dbReference type="NCBI Taxonomy" id="1141887"/>
    <lineage>
        <taxon>Bacteria</taxon>
        <taxon>Pseudomonadati</taxon>
        <taxon>Pseudomonadota</taxon>
        <taxon>Alphaproteobacteria</taxon>
        <taxon>Sphingomonadales</taxon>
        <taxon>Sphingomonadaceae</taxon>
        <taxon>Sphingomonas</taxon>
    </lineage>
</organism>
<evidence type="ECO:0000259" key="14">
    <source>
        <dbReference type="PROSITE" id="PS50109"/>
    </source>
</evidence>
<keyword evidence="11" id="KW-0902">Two-component regulatory system</keyword>
<feature type="transmembrane region" description="Helical" evidence="13">
    <location>
        <begin position="91"/>
        <end position="111"/>
    </location>
</feature>
<dbReference type="SMART" id="SM00387">
    <property type="entry name" value="HATPase_c"/>
    <property type="match status" value="1"/>
</dbReference>
<feature type="transmembrane region" description="Helical" evidence="13">
    <location>
        <begin position="16"/>
        <end position="34"/>
    </location>
</feature>
<evidence type="ECO:0000256" key="7">
    <source>
        <dbReference type="ARBA" id="ARBA00022741"/>
    </source>
</evidence>
<feature type="domain" description="Histidine kinase" evidence="14">
    <location>
        <begin position="148"/>
        <end position="343"/>
    </location>
</feature>
<dbReference type="GO" id="GO:0016020">
    <property type="term" value="C:membrane"/>
    <property type="evidence" value="ECO:0007669"/>
    <property type="project" value="UniProtKB-SubCell"/>
</dbReference>
<dbReference type="SUPFAM" id="SSF55874">
    <property type="entry name" value="ATPase domain of HSP90 chaperone/DNA topoisomerase II/histidine kinase"/>
    <property type="match status" value="1"/>
</dbReference>
<dbReference type="InterPro" id="IPR025201">
    <property type="entry name" value="KdpD_TM"/>
</dbReference>
<evidence type="ECO:0000256" key="3">
    <source>
        <dbReference type="ARBA" id="ARBA00012438"/>
    </source>
</evidence>
<dbReference type="GO" id="GO:0004673">
    <property type="term" value="F:protein histidine kinase activity"/>
    <property type="evidence" value="ECO:0007669"/>
    <property type="project" value="UniProtKB-EC"/>
</dbReference>